<evidence type="ECO:0000256" key="9">
    <source>
        <dbReference type="ARBA" id="ARBA00023224"/>
    </source>
</evidence>
<sequence length="405" mass="46393">MRVSRCIYKSKMGCRHTIQLDLAMSRLFQLQENCLRLMGHNLESSGVPGSFTLGLKHIASLLFVLSAEYPMLSYVIYHRDDMELITACLSVAFTNLVTVTKIWTFLLYKPNFGQMMQRFRQLDCKSQLENGGNGYLARANKLAASLGRAYCISCGFTGLYFMLGPIIKIITSSWRGVPYARELPMPMKFPFNDVDCPGYEFGFIYTLFVTIVVVLYASAVDGLFISFAINLRAHFQALQQDIRELNFDQAEQLVQRQLVEVVDYHVLLLDLCRRLRRIYTPIVFGQFFITSLEVGVIIYQIVTHMDSIMALLVYFSFFCSIMLQLFMYCYGGEIIKVESLQVGIAIQTSNWHLALPKQRRSLVFMMHRSQREMLIKAGFYEASLANFLAICRAALSFITLIQSIE</sequence>
<dbReference type="PANTHER" id="PTHR21137">
    <property type="entry name" value="ODORANT RECEPTOR"/>
    <property type="match status" value="1"/>
</dbReference>
<evidence type="ECO:0000256" key="1">
    <source>
        <dbReference type="ARBA" id="ARBA00004651"/>
    </source>
</evidence>
<evidence type="ECO:0000256" key="6">
    <source>
        <dbReference type="ARBA" id="ARBA00022989"/>
    </source>
</evidence>
<evidence type="ECO:0000256" key="7">
    <source>
        <dbReference type="ARBA" id="ARBA00023136"/>
    </source>
</evidence>
<evidence type="ECO:0000256" key="3">
    <source>
        <dbReference type="ARBA" id="ARBA00022606"/>
    </source>
</evidence>
<dbReference type="Proteomes" id="UP000008792">
    <property type="component" value="Unassembled WGS sequence"/>
</dbReference>
<dbReference type="GO" id="GO:0007165">
    <property type="term" value="P:signal transduction"/>
    <property type="evidence" value="ECO:0007669"/>
    <property type="project" value="UniProtKB-KW"/>
</dbReference>
<comment type="similarity">
    <text evidence="10">Belongs to the insect chemoreceptor superfamily. Heteromeric odorant receptor channel (TC 1.A.69) family.</text>
</comment>
<feature type="transmembrane region" description="Helical" evidence="10">
    <location>
        <begin position="149"/>
        <end position="170"/>
    </location>
</feature>
<keyword evidence="6 10" id="KW-1133">Transmembrane helix</keyword>
<evidence type="ECO:0000256" key="5">
    <source>
        <dbReference type="ARBA" id="ARBA00022725"/>
    </source>
</evidence>
<feature type="transmembrane region" description="Helical" evidence="10">
    <location>
        <begin position="278"/>
        <end position="302"/>
    </location>
</feature>
<proteinExistence type="inferred from homology"/>
<keyword evidence="4 10" id="KW-0812">Transmembrane</keyword>
<keyword evidence="7 10" id="KW-0472">Membrane</keyword>
<evidence type="ECO:0000313" key="11">
    <source>
        <dbReference type="EMBL" id="EDW58462.2"/>
    </source>
</evidence>
<keyword evidence="5 10" id="KW-0552">Olfaction</keyword>
<protein>
    <recommendedName>
        <fullName evidence="10">Odorant receptor</fullName>
    </recommendedName>
</protein>
<evidence type="ECO:0000256" key="10">
    <source>
        <dbReference type="RuleBase" id="RU351113"/>
    </source>
</evidence>
<dbReference type="eggNOG" id="ENOG502SSPN">
    <property type="taxonomic scope" value="Eukaryota"/>
</dbReference>
<keyword evidence="9 10" id="KW-0807">Transducer</keyword>
<dbReference type="InterPro" id="IPR004117">
    <property type="entry name" value="7tm6_olfct_rcpt"/>
</dbReference>
<evidence type="ECO:0000256" key="8">
    <source>
        <dbReference type="ARBA" id="ARBA00023170"/>
    </source>
</evidence>
<dbReference type="Pfam" id="PF02949">
    <property type="entry name" value="7tm_6"/>
    <property type="match status" value="1"/>
</dbReference>
<feature type="transmembrane region" description="Helical" evidence="10">
    <location>
        <begin position="84"/>
        <end position="108"/>
    </location>
</feature>
<feature type="transmembrane region" description="Helical" evidence="10">
    <location>
        <begin position="203"/>
        <end position="229"/>
    </location>
</feature>
<feature type="transmembrane region" description="Helical" evidence="10">
    <location>
        <begin position="308"/>
        <end position="330"/>
    </location>
</feature>
<keyword evidence="12" id="KW-1185">Reference proteome</keyword>
<dbReference type="HOGENOM" id="CLU_033399_7_0_1"/>
<evidence type="ECO:0000313" key="12">
    <source>
        <dbReference type="Proteomes" id="UP000008792"/>
    </source>
</evidence>
<dbReference type="GO" id="GO:0005886">
    <property type="term" value="C:plasma membrane"/>
    <property type="evidence" value="ECO:0007669"/>
    <property type="project" value="UniProtKB-SubCell"/>
</dbReference>
<dbReference type="InParanoid" id="B4MBJ1"/>
<keyword evidence="2" id="KW-1003">Cell membrane</keyword>
<dbReference type="AlphaFoldDB" id="B4MBJ1"/>
<keyword evidence="8 10" id="KW-0675">Receptor</keyword>
<comment type="caution">
    <text evidence="10">Lacks conserved residue(s) required for the propagation of feature annotation.</text>
</comment>
<keyword evidence="3 10" id="KW-0716">Sensory transduction</keyword>
<dbReference type="EMBL" id="CH940656">
    <property type="protein sequence ID" value="EDW58462.2"/>
    <property type="molecule type" value="Genomic_DNA"/>
</dbReference>
<name>B4MBJ1_DROVI</name>
<organism evidence="11 12">
    <name type="scientific">Drosophila virilis</name>
    <name type="common">Fruit fly</name>
    <dbReference type="NCBI Taxonomy" id="7244"/>
    <lineage>
        <taxon>Eukaryota</taxon>
        <taxon>Metazoa</taxon>
        <taxon>Ecdysozoa</taxon>
        <taxon>Arthropoda</taxon>
        <taxon>Hexapoda</taxon>
        <taxon>Insecta</taxon>
        <taxon>Pterygota</taxon>
        <taxon>Neoptera</taxon>
        <taxon>Endopterygota</taxon>
        <taxon>Diptera</taxon>
        <taxon>Brachycera</taxon>
        <taxon>Muscomorpha</taxon>
        <taxon>Ephydroidea</taxon>
        <taxon>Drosophilidae</taxon>
        <taxon>Drosophila</taxon>
    </lineage>
</organism>
<dbReference type="FunCoup" id="B4MBJ1">
    <property type="interactions" value="6"/>
</dbReference>
<comment type="subcellular location">
    <subcellularLocation>
        <location evidence="1 10">Cell membrane</location>
        <topology evidence="1 10">Multi-pass membrane protein</topology>
    </subcellularLocation>
</comment>
<dbReference type="KEGG" id="dvi:6634992"/>
<dbReference type="PANTHER" id="PTHR21137:SF43">
    <property type="entry name" value="ODORANT RECEPTOR 47A-RELATED"/>
    <property type="match status" value="1"/>
</dbReference>
<dbReference type="GO" id="GO:0004984">
    <property type="term" value="F:olfactory receptor activity"/>
    <property type="evidence" value="ECO:0007669"/>
    <property type="project" value="InterPro"/>
</dbReference>
<evidence type="ECO:0000256" key="2">
    <source>
        <dbReference type="ARBA" id="ARBA00022475"/>
    </source>
</evidence>
<accession>B4MBJ1</accession>
<evidence type="ECO:0000256" key="4">
    <source>
        <dbReference type="ARBA" id="ARBA00022692"/>
    </source>
</evidence>
<dbReference type="OrthoDB" id="6617147at2759"/>
<dbReference type="GO" id="GO:0005549">
    <property type="term" value="F:odorant binding"/>
    <property type="evidence" value="ECO:0007669"/>
    <property type="project" value="InterPro"/>
</dbReference>
<reference evidence="11 12" key="1">
    <citation type="journal article" date="2007" name="Nature">
        <title>Evolution of genes and genomes on the Drosophila phylogeny.</title>
        <authorList>
            <consortium name="Drosophila 12 Genomes Consortium"/>
            <person name="Clark A.G."/>
            <person name="Eisen M.B."/>
            <person name="Smith D.R."/>
            <person name="Bergman C.M."/>
            <person name="Oliver B."/>
            <person name="Markow T.A."/>
            <person name="Kaufman T.C."/>
            <person name="Kellis M."/>
            <person name="Gelbart W."/>
            <person name="Iyer V.N."/>
            <person name="Pollard D.A."/>
            <person name="Sackton T.B."/>
            <person name="Larracuente A.M."/>
            <person name="Singh N.D."/>
            <person name="Abad J.P."/>
            <person name="Abt D.N."/>
            <person name="Adryan B."/>
            <person name="Aguade M."/>
            <person name="Akashi H."/>
            <person name="Anderson W.W."/>
            <person name="Aquadro C.F."/>
            <person name="Ardell D.H."/>
            <person name="Arguello R."/>
            <person name="Artieri C.G."/>
            <person name="Barbash D.A."/>
            <person name="Barker D."/>
            <person name="Barsanti P."/>
            <person name="Batterham P."/>
            <person name="Batzoglou S."/>
            <person name="Begun D."/>
            <person name="Bhutkar A."/>
            <person name="Blanco E."/>
            <person name="Bosak S.A."/>
            <person name="Bradley R.K."/>
            <person name="Brand A.D."/>
            <person name="Brent M.R."/>
            <person name="Brooks A.N."/>
            <person name="Brown R.H."/>
            <person name="Butlin R.K."/>
            <person name="Caggese C."/>
            <person name="Calvi B.R."/>
            <person name="Bernardo de Carvalho A."/>
            <person name="Caspi A."/>
            <person name="Castrezana S."/>
            <person name="Celniker S.E."/>
            <person name="Chang J.L."/>
            <person name="Chapple C."/>
            <person name="Chatterji S."/>
            <person name="Chinwalla A."/>
            <person name="Civetta A."/>
            <person name="Clifton S.W."/>
            <person name="Comeron J.M."/>
            <person name="Costello J.C."/>
            <person name="Coyne J.A."/>
            <person name="Daub J."/>
            <person name="David R.G."/>
            <person name="Delcher A.L."/>
            <person name="Delehaunty K."/>
            <person name="Do C.B."/>
            <person name="Ebling H."/>
            <person name="Edwards K."/>
            <person name="Eickbush T."/>
            <person name="Evans J.D."/>
            <person name="Filipski A."/>
            <person name="Findeiss S."/>
            <person name="Freyhult E."/>
            <person name="Fulton L."/>
            <person name="Fulton R."/>
            <person name="Garcia A.C."/>
            <person name="Gardiner A."/>
            <person name="Garfield D.A."/>
            <person name="Garvin B.E."/>
            <person name="Gibson G."/>
            <person name="Gilbert D."/>
            <person name="Gnerre S."/>
            <person name="Godfrey J."/>
            <person name="Good R."/>
            <person name="Gotea V."/>
            <person name="Gravely B."/>
            <person name="Greenberg A.J."/>
            <person name="Griffiths-Jones S."/>
            <person name="Gross S."/>
            <person name="Guigo R."/>
            <person name="Gustafson E.A."/>
            <person name="Haerty W."/>
            <person name="Hahn M.W."/>
            <person name="Halligan D.L."/>
            <person name="Halpern A.L."/>
            <person name="Halter G.M."/>
            <person name="Han M.V."/>
            <person name="Heger A."/>
            <person name="Hillier L."/>
            <person name="Hinrichs A.S."/>
            <person name="Holmes I."/>
            <person name="Hoskins R.A."/>
            <person name="Hubisz M.J."/>
            <person name="Hultmark D."/>
            <person name="Huntley M.A."/>
            <person name="Jaffe D.B."/>
            <person name="Jagadeeshan S."/>
            <person name="Jeck W.R."/>
            <person name="Johnson J."/>
            <person name="Jones C.D."/>
            <person name="Jordan W.C."/>
            <person name="Karpen G.H."/>
            <person name="Kataoka E."/>
            <person name="Keightley P.D."/>
            <person name="Kheradpour P."/>
            <person name="Kirkness E.F."/>
            <person name="Koerich L.B."/>
            <person name="Kristiansen K."/>
            <person name="Kudrna D."/>
            <person name="Kulathinal R.J."/>
            <person name="Kumar S."/>
            <person name="Kwok R."/>
            <person name="Lander E."/>
            <person name="Langley C.H."/>
            <person name="Lapoint R."/>
            <person name="Lazzaro B.P."/>
            <person name="Lee S.J."/>
            <person name="Levesque L."/>
            <person name="Li R."/>
            <person name="Lin C.F."/>
            <person name="Lin M.F."/>
            <person name="Lindblad-Toh K."/>
            <person name="Llopart A."/>
            <person name="Long M."/>
            <person name="Low L."/>
            <person name="Lozovsky E."/>
            <person name="Lu J."/>
            <person name="Luo M."/>
            <person name="Machado C.A."/>
            <person name="Makalowski W."/>
            <person name="Marzo M."/>
            <person name="Matsuda M."/>
            <person name="Matzkin L."/>
            <person name="McAllister B."/>
            <person name="McBride C.S."/>
            <person name="McKernan B."/>
            <person name="McKernan K."/>
            <person name="Mendez-Lago M."/>
            <person name="Minx P."/>
            <person name="Mollenhauer M.U."/>
            <person name="Montooth K."/>
            <person name="Mount S.M."/>
            <person name="Mu X."/>
            <person name="Myers E."/>
            <person name="Negre B."/>
            <person name="Newfeld S."/>
            <person name="Nielsen R."/>
            <person name="Noor M.A."/>
            <person name="O'Grady P."/>
            <person name="Pachter L."/>
            <person name="Papaceit M."/>
            <person name="Parisi M.J."/>
            <person name="Parisi M."/>
            <person name="Parts L."/>
            <person name="Pedersen J.S."/>
            <person name="Pesole G."/>
            <person name="Phillippy A.M."/>
            <person name="Ponting C.P."/>
            <person name="Pop M."/>
            <person name="Porcelli D."/>
            <person name="Powell J.R."/>
            <person name="Prohaska S."/>
            <person name="Pruitt K."/>
            <person name="Puig M."/>
            <person name="Quesneville H."/>
            <person name="Ram K.R."/>
            <person name="Rand D."/>
            <person name="Rasmussen M.D."/>
            <person name="Reed L.K."/>
            <person name="Reenan R."/>
            <person name="Reily A."/>
            <person name="Remington K.A."/>
            <person name="Rieger T.T."/>
            <person name="Ritchie M.G."/>
            <person name="Robin C."/>
            <person name="Rogers Y.H."/>
            <person name="Rohde C."/>
            <person name="Rozas J."/>
            <person name="Rubenfield M.J."/>
            <person name="Ruiz A."/>
            <person name="Russo S."/>
            <person name="Salzberg S.L."/>
            <person name="Sanchez-Gracia A."/>
            <person name="Saranga D.J."/>
            <person name="Sato H."/>
            <person name="Schaeffer S.W."/>
            <person name="Schatz M.C."/>
            <person name="Schlenke T."/>
            <person name="Schwartz R."/>
            <person name="Segarra C."/>
            <person name="Singh R.S."/>
            <person name="Sirot L."/>
            <person name="Sirota M."/>
            <person name="Sisneros N.B."/>
            <person name="Smith C.D."/>
            <person name="Smith T.F."/>
            <person name="Spieth J."/>
            <person name="Stage D.E."/>
            <person name="Stark A."/>
            <person name="Stephan W."/>
            <person name="Strausberg R.L."/>
            <person name="Strempel S."/>
            <person name="Sturgill D."/>
            <person name="Sutton G."/>
            <person name="Sutton G.G."/>
            <person name="Tao W."/>
            <person name="Teichmann S."/>
            <person name="Tobari Y.N."/>
            <person name="Tomimura Y."/>
            <person name="Tsolas J.M."/>
            <person name="Valente V.L."/>
            <person name="Venter E."/>
            <person name="Venter J.C."/>
            <person name="Vicario S."/>
            <person name="Vieira F.G."/>
            <person name="Vilella A.J."/>
            <person name="Villasante A."/>
            <person name="Walenz B."/>
            <person name="Wang J."/>
            <person name="Wasserman M."/>
            <person name="Watts T."/>
            <person name="Wilson D."/>
            <person name="Wilson R.K."/>
            <person name="Wing R.A."/>
            <person name="Wolfner M.F."/>
            <person name="Wong A."/>
            <person name="Wong G.K."/>
            <person name="Wu C.I."/>
            <person name="Wu G."/>
            <person name="Yamamoto D."/>
            <person name="Yang H.P."/>
            <person name="Yang S.P."/>
            <person name="Yorke J.A."/>
            <person name="Yoshida K."/>
            <person name="Zdobnov E."/>
            <person name="Zhang P."/>
            <person name="Zhang Y."/>
            <person name="Zimin A.V."/>
            <person name="Baldwin J."/>
            <person name="Abdouelleil A."/>
            <person name="Abdulkadir J."/>
            <person name="Abebe A."/>
            <person name="Abera B."/>
            <person name="Abreu J."/>
            <person name="Acer S.C."/>
            <person name="Aftuck L."/>
            <person name="Alexander A."/>
            <person name="An P."/>
            <person name="Anderson E."/>
            <person name="Anderson S."/>
            <person name="Arachi H."/>
            <person name="Azer M."/>
            <person name="Bachantsang P."/>
            <person name="Barry A."/>
            <person name="Bayul T."/>
            <person name="Berlin A."/>
            <person name="Bessette D."/>
            <person name="Bloom T."/>
            <person name="Blye J."/>
            <person name="Boguslavskiy L."/>
            <person name="Bonnet C."/>
            <person name="Boukhgalter B."/>
            <person name="Bourzgui I."/>
            <person name="Brown A."/>
            <person name="Cahill P."/>
            <person name="Channer S."/>
            <person name="Cheshatsang Y."/>
            <person name="Chuda L."/>
            <person name="Citroen M."/>
            <person name="Collymore A."/>
            <person name="Cooke P."/>
            <person name="Costello M."/>
            <person name="D'Aco K."/>
            <person name="Daza R."/>
            <person name="De Haan G."/>
            <person name="DeGray S."/>
            <person name="DeMaso C."/>
            <person name="Dhargay N."/>
            <person name="Dooley K."/>
            <person name="Dooley E."/>
            <person name="Doricent M."/>
            <person name="Dorje P."/>
            <person name="Dorjee K."/>
            <person name="Dupes A."/>
            <person name="Elong R."/>
            <person name="Falk J."/>
            <person name="Farina A."/>
            <person name="Faro S."/>
            <person name="Ferguson D."/>
            <person name="Fisher S."/>
            <person name="Foley C.D."/>
            <person name="Franke A."/>
            <person name="Friedrich D."/>
            <person name="Gadbois L."/>
            <person name="Gearin G."/>
            <person name="Gearin C.R."/>
            <person name="Giannoukos G."/>
            <person name="Goode T."/>
            <person name="Graham J."/>
            <person name="Grandbois E."/>
            <person name="Grewal S."/>
            <person name="Gyaltsen K."/>
            <person name="Hafez N."/>
            <person name="Hagos B."/>
            <person name="Hall J."/>
            <person name="Henson C."/>
            <person name="Hollinger A."/>
            <person name="Honan T."/>
            <person name="Huard M.D."/>
            <person name="Hughes L."/>
            <person name="Hurhula B."/>
            <person name="Husby M.E."/>
            <person name="Kamat A."/>
            <person name="Kanga B."/>
            <person name="Kashin S."/>
            <person name="Khazanovich D."/>
            <person name="Kisner P."/>
            <person name="Lance K."/>
            <person name="Lara M."/>
            <person name="Lee W."/>
            <person name="Lennon N."/>
            <person name="Letendre F."/>
            <person name="LeVine R."/>
            <person name="Lipovsky A."/>
            <person name="Liu X."/>
            <person name="Liu J."/>
            <person name="Liu S."/>
            <person name="Lokyitsang T."/>
            <person name="Lokyitsang Y."/>
            <person name="Lubonja R."/>
            <person name="Lui A."/>
            <person name="MacDonald P."/>
            <person name="Magnisalis V."/>
            <person name="Maru K."/>
            <person name="Matthews C."/>
            <person name="McCusker W."/>
            <person name="McDonough S."/>
            <person name="Mehta T."/>
            <person name="Meldrim J."/>
            <person name="Meneus L."/>
            <person name="Mihai O."/>
            <person name="Mihalev A."/>
            <person name="Mihova T."/>
            <person name="Mittelman R."/>
            <person name="Mlenga V."/>
            <person name="Montmayeur A."/>
            <person name="Mulrain L."/>
            <person name="Navidi A."/>
            <person name="Naylor J."/>
            <person name="Negash T."/>
            <person name="Nguyen T."/>
            <person name="Nguyen N."/>
            <person name="Nicol R."/>
            <person name="Norbu C."/>
            <person name="Norbu N."/>
            <person name="Novod N."/>
            <person name="O'Neill B."/>
            <person name="Osman S."/>
            <person name="Markiewicz E."/>
            <person name="Oyono O.L."/>
            <person name="Patti C."/>
            <person name="Phunkhang P."/>
            <person name="Pierre F."/>
            <person name="Priest M."/>
            <person name="Raghuraman S."/>
            <person name="Rege F."/>
            <person name="Reyes R."/>
            <person name="Rise C."/>
            <person name="Rogov P."/>
            <person name="Ross K."/>
            <person name="Ryan E."/>
            <person name="Settipalli S."/>
            <person name="Shea T."/>
            <person name="Sherpa N."/>
            <person name="Shi L."/>
            <person name="Shih D."/>
            <person name="Sparrow T."/>
            <person name="Spaulding J."/>
            <person name="Stalker J."/>
            <person name="Stange-Thomann N."/>
            <person name="Stavropoulos S."/>
            <person name="Stone C."/>
            <person name="Strader C."/>
            <person name="Tesfaye S."/>
            <person name="Thomson T."/>
            <person name="Thoulutsang Y."/>
            <person name="Thoulutsang D."/>
            <person name="Topham K."/>
            <person name="Topping I."/>
            <person name="Tsamla T."/>
            <person name="Vassiliev H."/>
            <person name="Vo A."/>
            <person name="Wangchuk T."/>
            <person name="Wangdi T."/>
            <person name="Weiand M."/>
            <person name="Wilkinson J."/>
            <person name="Wilson A."/>
            <person name="Yadav S."/>
            <person name="Young G."/>
            <person name="Yu Q."/>
            <person name="Zembek L."/>
            <person name="Zhong D."/>
            <person name="Zimmer A."/>
            <person name="Zwirko Z."/>
            <person name="Jaffe D.B."/>
            <person name="Alvarez P."/>
            <person name="Brockman W."/>
            <person name="Butler J."/>
            <person name="Chin C."/>
            <person name="Gnerre S."/>
            <person name="Grabherr M."/>
            <person name="Kleber M."/>
            <person name="Mauceli E."/>
            <person name="MacCallum I."/>
        </authorList>
    </citation>
    <scope>NUCLEOTIDE SEQUENCE [LARGE SCALE GENOMIC DNA]</scope>
    <source>
        <strain evidence="12">Tucson 15010-1051.87</strain>
    </source>
</reference>
<gene>
    <name evidence="11" type="primary">Dvir\GJ14456</name>
    <name evidence="11" type="ORF">Dvir_GJ14456</name>
</gene>